<dbReference type="Gene3D" id="3.90.180.10">
    <property type="entry name" value="Medium-chain alcohol dehydrogenases, catalytic domain"/>
    <property type="match status" value="1"/>
</dbReference>
<dbReference type="SUPFAM" id="SSF50129">
    <property type="entry name" value="GroES-like"/>
    <property type="match status" value="1"/>
</dbReference>
<dbReference type="OrthoDB" id="201656at2759"/>
<proteinExistence type="predicted"/>
<dbReference type="EMBL" id="KV745197">
    <property type="protein sequence ID" value="OCK76586.1"/>
    <property type="molecule type" value="Genomic_DNA"/>
</dbReference>
<sequence>MAPNPSPPPKIRAYTHTTRGAPSTVLSLTTIPTITLPSQTLIRISHCALNPGASIMLHQPPTRFRTRPCITELDFSGTALALGDAVNASRGTTRQLAPTDRVFGSITIPAHLKGSSGLTKYVLLEAATVVKVSLPVCATPGVLPEGVVESYLRQSAGRVEAYLTACPPSIMQAASLSEKHHLGTRARLDHIPSSPPHHRNCSIQSQFRRNRLTRPLYQRHCHRNPCARAPHGARISFLTRPPAALVSAAQSLASPMVSTAASSLATWSISAN</sequence>
<dbReference type="InterPro" id="IPR011032">
    <property type="entry name" value="GroES-like_sf"/>
</dbReference>
<accession>A0A8E2E3L4</accession>
<dbReference type="Proteomes" id="UP000250266">
    <property type="component" value="Unassembled WGS sequence"/>
</dbReference>
<keyword evidence="2" id="KW-1185">Reference proteome</keyword>
<dbReference type="AlphaFoldDB" id="A0A8E2E3L4"/>
<gene>
    <name evidence="1" type="ORF">K432DRAFT_141326</name>
</gene>
<protein>
    <submittedName>
        <fullName evidence="1">Uncharacterized protein</fullName>
    </submittedName>
</protein>
<evidence type="ECO:0000313" key="1">
    <source>
        <dbReference type="EMBL" id="OCK76586.1"/>
    </source>
</evidence>
<name>A0A8E2E3L4_9PEZI</name>
<organism evidence="1 2">
    <name type="scientific">Lepidopterella palustris CBS 459.81</name>
    <dbReference type="NCBI Taxonomy" id="1314670"/>
    <lineage>
        <taxon>Eukaryota</taxon>
        <taxon>Fungi</taxon>
        <taxon>Dikarya</taxon>
        <taxon>Ascomycota</taxon>
        <taxon>Pezizomycotina</taxon>
        <taxon>Dothideomycetes</taxon>
        <taxon>Pleosporomycetidae</taxon>
        <taxon>Mytilinidiales</taxon>
        <taxon>Argynnaceae</taxon>
        <taxon>Lepidopterella</taxon>
    </lineage>
</organism>
<evidence type="ECO:0000313" key="2">
    <source>
        <dbReference type="Proteomes" id="UP000250266"/>
    </source>
</evidence>
<reference evidence="1 2" key="1">
    <citation type="journal article" date="2016" name="Nat. Commun.">
        <title>Ectomycorrhizal ecology is imprinted in the genome of the dominant symbiotic fungus Cenococcum geophilum.</title>
        <authorList>
            <consortium name="DOE Joint Genome Institute"/>
            <person name="Peter M."/>
            <person name="Kohler A."/>
            <person name="Ohm R.A."/>
            <person name="Kuo A."/>
            <person name="Krutzmann J."/>
            <person name="Morin E."/>
            <person name="Arend M."/>
            <person name="Barry K.W."/>
            <person name="Binder M."/>
            <person name="Choi C."/>
            <person name="Clum A."/>
            <person name="Copeland A."/>
            <person name="Grisel N."/>
            <person name="Haridas S."/>
            <person name="Kipfer T."/>
            <person name="LaButti K."/>
            <person name="Lindquist E."/>
            <person name="Lipzen A."/>
            <person name="Maire R."/>
            <person name="Meier B."/>
            <person name="Mihaltcheva S."/>
            <person name="Molinier V."/>
            <person name="Murat C."/>
            <person name="Poggeler S."/>
            <person name="Quandt C.A."/>
            <person name="Sperisen C."/>
            <person name="Tritt A."/>
            <person name="Tisserant E."/>
            <person name="Crous P.W."/>
            <person name="Henrissat B."/>
            <person name="Nehls U."/>
            <person name="Egli S."/>
            <person name="Spatafora J.W."/>
            <person name="Grigoriev I.V."/>
            <person name="Martin F.M."/>
        </authorList>
    </citation>
    <scope>NUCLEOTIDE SEQUENCE [LARGE SCALE GENOMIC DNA]</scope>
    <source>
        <strain evidence="1 2">CBS 459.81</strain>
    </source>
</reference>